<dbReference type="Proteomes" id="UP001141327">
    <property type="component" value="Unassembled WGS sequence"/>
</dbReference>
<organism evidence="1 2">
    <name type="scientific">Paratrimastix pyriformis</name>
    <dbReference type="NCBI Taxonomy" id="342808"/>
    <lineage>
        <taxon>Eukaryota</taxon>
        <taxon>Metamonada</taxon>
        <taxon>Preaxostyla</taxon>
        <taxon>Paratrimastigidae</taxon>
        <taxon>Paratrimastix</taxon>
    </lineage>
</organism>
<name>A0ABQ8U4D0_9EUKA</name>
<protein>
    <submittedName>
        <fullName evidence="1">Uncharacterized protein</fullName>
    </submittedName>
</protein>
<evidence type="ECO:0000313" key="1">
    <source>
        <dbReference type="EMBL" id="KAJ4452673.1"/>
    </source>
</evidence>
<evidence type="ECO:0000313" key="2">
    <source>
        <dbReference type="Proteomes" id="UP001141327"/>
    </source>
</evidence>
<keyword evidence="2" id="KW-1185">Reference proteome</keyword>
<proteinExistence type="predicted"/>
<dbReference type="EMBL" id="JAPMOS010000418">
    <property type="protein sequence ID" value="KAJ4452673.1"/>
    <property type="molecule type" value="Genomic_DNA"/>
</dbReference>
<accession>A0ABQ8U4D0</accession>
<reference evidence="1" key="1">
    <citation type="journal article" date="2022" name="bioRxiv">
        <title>Genomics of Preaxostyla Flagellates Illuminates Evolutionary Transitions and the Path Towards Mitochondrial Loss.</title>
        <authorList>
            <person name="Novak L.V.F."/>
            <person name="Treitli S.C."/>
            <person name="Pyrih J."/>
            <person name="Halakuc P."/>
            <person name="Pipaliya S.V."/>
            <person name="Vacek V."/>
            <person name="Brzon O."/>
            <person name="Soukal P."/>
            <person name="Eme L."/>
            <person name="Dacks J.B."/>
            <person name="Karnkowska A."/>
            <person name="Elias M."/>
            <person name="Hampl V."/>
        </authorList>
    </citation>
    <scope>NUCLEOTIDE SEQUENCE</scope>
    <source>
        <strain evidence="1">RCP-MX</strain>
    </source>
</reference>
<gene>
    <name evidence="1" type="ORF">PAPYR_13099</name>
</gene>
<sequence>MAARWVHELESRFAKRVLQDGRILACQWAIGYTTTSGVQDQFETASQKAWRLVASKASFHLPGCVSEPPGEEGACEVRSVYLLRKFQERPSLVRHSAIGHLRRWDFDARQTCIRGPNISGHPNRAATGRP</sequence>
<comment type="caution">
    <text evidence="1">The sequence shown here is derived from an EMBL/GenBank/DDBJ whole genome shotgun (WGS) entry which is preliminary data.</text>
</comment>